<dbReference type="EnsemblPlants" id="Zm00001eb287050_T003">
    <property type="protein sequence ID" value="Zm00001eb287050_P003"/>
    <property type="gene ID" value="Zm00001eb287050"/>
</dbReference>
<gene>
    <name evidence="4" type="primary">LOC100280017</name>
    <name evidence="3" type="ORF">ZEAMMB73_Zm00001d038080</name>
</gene>
<dbReference type="GeneID" id="100280017"/>
<dbReference type="Pfam" id="PF16719">
    <property type="entry name" value="SAWADEE"/>
    <property type="match status" value="1"/>
</dbReference>
<evidence type="ECO:0000313" key="3">
    <source>
        <dbReference type="EMBL" id="AQK85570.1"/>
    </source>
</evidence>
<keyword evidence="5" id="KW-1185">Reference proteome</keyword>
<dbReference type="EMBL" id="BT055360">
    <property type="protein sequence ID" value="ACL53967.1"/>
    <property type="molecule type" value="mRNA"/>
</dbReference>
<sequence length="231" mass="25566">MPPPRRKRKAASYEPRRRSPSRLEFRATVDGAWYEARVAVQCGALRVMYEEFLEEQDEWYDPAGLATSSAWDVVKLRARFRVPSTPLEDTQCRDLQAGARLCVSCSLDGGDLKFYDAILDSVYPAAHEIVDGMERCACRFAVQWSDGPRAGSMEEVGIERVCCVQSSPVQDPVLMEFLDGVTKLAGDANVETVSQEIHVAPVVKGGVPANALQTRHRDFNGKFGPASRQAV</sequence>
<reference evidence="4" key="5">
    <citation type="submission" date="2021-05" db="UniProtKB">
        <authorList>
            <consortium name="EnsemblPlants"/>
        </authorList>
    </citation>
    <scope>IDENTIFICATION</scope>
    <source>
        <strain evidence="4">cv. B73</strain>
    </source>
</reference>
<dbReference type="OMA" id="RWLRVMF"/>
<evidence type="ECO:0000259" key="1">
    <source>
        <dbReference type="Pfam" id="PF16719"/>
    </source>
</evidence>
<reference evidence="2" key="1">
    <citation type="journal article" date="2009" name="PLoS Genet.">
        <title>Sequencing, mapping, and analysis of 27,455 maize full-length cDNAs.</title>
        <authorList>
            <person name="Soderlund C."/>
            <person name="Descour A."/>
            <person name="Kudrna D."/>
            <person name="Bomhoff M."/>
            <person name="Boyd L."/>
            <person name="Currie J."/>
            <person name="Angelova A."/>
            <person name="Collura K."/>
            <person name="Wissotski M."/>
            <person name="Ashley E."/>
            <person name="Morrow D."/>
            <person name="Fernandes J."/>
            <person name="Walbot V."/>
            <person name="Yu Y."/>
        </authorList>
    </citation>
    <scope>NUCLEOTIDE SEQUENCE</scope>
    <source>
        <strain evidence="2">B73</strain>
    </source>
</reference>
<name>B8A1B8_MAIZE</name>
<evidence type="ECO:0000313" key="2">
    <source>
        <dbReference type="EMBL" id="ACL53967.1"/>
    </source>
</evidence>
<dbReference type="Gramene" id="Zm00001eb287050_T004">
    <property type="protein sequence ID" value="Zm00001eb287050_P004"/>
    <property type="gene ID" value="Zm00001eb287050"/>
</dbReference>
<feature type="domain" description="SAWADEE" evidence="1">
    <location>
        <begin position="21"/>
        <end position="162"/>
    </location>
</feature>
<evidence type="ECO:0000313" key="5">
    <source>
        <dbReference type="Proteomes" id="UP000007305"/>
    </source>
</evidence>
<dbReference type="AlphaFoldDB" id="B8A1B8"/>
<dbReference type="PANTHER" id="PTHR36384:SF1">
    <property type="entry name" value="SAWADEE PROTEIN"/>
    <property type="match status" value="1"/>
</dbReference>
<reference evidence="3" key="3">
    <citation type="submission" date="2015-12" db="EMBL/GenBank/DDBJ databases">
        <title>Update maize B73 reference genome by single molecule sequencing technologies.</title>
        <authorList>
            <consortium name="Maize Genome Sequencing Project"/>
            <person name="Ware D."/>
        </authorList>
    </citation>
    <scope>NUCLEOTIDE SEQUENCE</scope>
    <source>
        <tissue evidence="3">Seedling</tissue>
    </source>
</reference>
<protein>
    <submittedName>
        <fullName evidence="3">Agenet domain protein</fullName>
    </submittedName>
</protein>
<proteinExistence type="evidence at transcript level"/>
<dbReference type="Proteomes" id="UP000007305">
    <property type="component" value="Chromosome 6"/>
</dbReference>
<accession>B8A1B8</accession>
<evidence type="ECO:0000313" key="4">
    <source>
        <dbReference type="EnsemblPlants" id="Zm00001eb287050_P001"/>
    </source>
</evidence>
<dbReference type="OrthoDB" id="1866990at2759"/>
<dbReference type="RefSeq" id="XP_035815436.1">
    <property type="nucleotide sequence ID" value="XM_035959543.1"/>
</dbReference>
<dbReference type="InterPro" id="IPR032001">
    <property type="entry name" value="SAWADEE_dom"/>
</dbReference>
<dbReference type="ExpressionAtlas" id="B8A1B8">
    <property type="expression patterns" value="baseline and differential"/>
</dbReference>
<dbReference type="HOGENOM" id="CLU_105623_0_0_1"/>
<dbReference type="EnsemblPlants" id="Zm00001eb287050_T004">
    <property type="protein sequence ID" value="Zm00001eb287050_P004"/>
    <property type="gene ID" value="Zm00001eb287050"/>
</dbReference>
<reference evidence="4" key="4">
    <citation type="submission" date="2019-07" db="EMBL/GenBank/DDBJ databases">
        <authorList>
            <person name="Seetharam A."/>
            <person name="Woodhouse M."/>
            <person name="Cannon E."/>
        </authorList>
    </citation>
    <scope>NUCLEOTIDE SEQUENCE [LARGE SCALE GENOMIC DNA]</scope>
    <source>
        <strain evidence="4">cv. B73</strain>
    </source>
</reference>
<dbReference type="Gramene" id="Zm00001eb287050_T001">
    <property type="protein sequence ID" value="Zm00001eb287050_P001"/>
    <property type="gene ID" value="Zm00001eb287050"/>
</dbReference>
<dbReference type="EMBL" id="CM000782">
    <property type="protein sequence ID" value="AQK85570.1"/>
    <property type="molecule type" value="Genomic_DNA"/>
</dbReference>
<reference evidence="5" key="2">
    <citation type="journal article" date="2009" name="Science">
        <title>The B73 maize genome: complexity, diversity, and dynamics.</title>
        <authorList>
            <person name="Schnable P.S."/>
            <person name="Ware D."/>
            <person name="Fulton R.S."/>
            <person name="Stein J.C."/>
            <person name="Wei F."/>
            <person name="Pasternak S."/>
            <person name="Liang C."/>
            <person name="Zhang J."/>
            <person name="Fulton L."/>
            <person name="Graves T.A."/>
            <person name="Minx P."/>
            <person name="Reily A.D."/>
            <person name="Courtney L."/>
            <person name="Kruchowski S.S."/>
            <person name="Tomlinson C."/>
            <person name="Strong C."/>
            <person name="Delehaunty K."/>
            <person name="Fronick C."/>
            <person name="Courtney B."/>
            <person name="Rock S.M."/>
            <person name="Belter E."/>
            <person name="Du F."/>
            <person name="Kim K."/>
            <person name="Abbott R.M."/>
            <person name="Cotton M."/>
            <person name="Levy A."/>
            <person name="Marchetto P."/>
            <person name="Ochoa K."/>
            <person name="Jackson S.M."/>
            <person name="Gillam B."/>
            <person name="Chen W."/>
            <person name="Yan L."/>
            <person name="Higginbotham J."/>
            <person name="Cardenas M."/>
            <person name="Waligorski J."/>
            <person name="Applebaum E."/>
            <person name="Phelps L."/>
            <person name="Falcone J."/>
            <person name="Kanchi K."/>
            <person name="Thane T."/>
            <person name="Scimone A."/>
            <person name="Thane N."/>
            <person name="Henke J."/>
            <person name="Wang T."/>
            <person name="Ruppert J."/>
            <person name="Shah N."/>
            <person name="Rotter K."/>
            <person name="Hodges J."/>
            <person name="Ingenthron E."/>
            <person name="Cordes M."/>
            <person name="Kohlberg S."/>
            <person name="Sgro J."/>
            <person name="Delgado B."/>
            <person name="Mead K."/>
            <person name="Chinwalla A."/>
            <person name="Leonard S."/>
            <person name="Crouse K."/>
            <person name="Collura K."/>
            <person name="Kudrna D."/>
            <person name="Currie J."/>
            <person name="He R."/>
            <person name="Angelova A."/>
            <person name="Rajasekar S."/>
            <person name="Mueller T."/>
            <person name="Lomeli R."/>
            <person name="Scara G."/>
            <person name="Ko A."/>
            <person name="Delaney K."/>
            <person name="Wissotski M."/>
            <person name="Lopez G."/>
            <person name="Campos D."/>
            <person name="Braidotti M."/>
            <person name="Ashley E."/>
            <person name="Golser W."/>
            <person name="Kim H."/>
            <person name="Lee S."/>
            <person name="Lin J."/>
            <person name="Dujmic Z."/>
            <person name="Kim W."/>
            <person name="Talag J."/>
            <person name="Zuccolo A."/>
            <person name="Fan C."/>
            <person name="Sebastian A."/>
            <person name="Kramer M."/>
            <person name="Spiegel L."/>
            <person name="Nascimento L."/>
            <person name="Zutavern T."/>
            <person name="Miller B."/>
            <person name="Ambroise C."/>
            <person name="Muller S."/>
            <person name="Spooner W."/>
            <person name="Narechania A."/>
            <person name="Ren L."/>
            <person name="Wei S."/>
            <person name="Kumari S."/>
            <person name="Faga B."/>
            <person name="Levy M.J."/>
            <person name="McMahan L."/>
            <person name="Van Buren P."/>
            <person name="Vaughn M.W."/>
            <person name="Ying K."/>
            <person name="Yeh C.-T."/>
            <person name="Emrich S.J."/>
            <person name="Jia Y."/>
            <person name="Kalyanaraman A."/>
            <person name="Hsia A.-P."/>
            <person name="Barbazuk W.B."/>
            <person name="Baucom R.S."/>
            <person name="Brutnell T.P."/>
            <person name="Carpita N.C."/>
            <person name="Chaparro C."/>
            <person name="Chia J.-M."/>
            <person name="Deragon J.-M."/>
            <person name="Estill J.C."/>
            <person name="Fu Y."/>
            <person name="Jeddeloh J.A."/>
            <person name="Han Y."/>
            <person name="Lee H."/>
            <person name="Li P."/>
            <person name="Lisch D.R."/>
            <person name="Liu S."/>
            <person name="Liu Z."/>
            <person name="Nagel D.H."/>
            <person name="McCann M.C."/>
            <person name="SanMiguel P."/>
            <person name="Myers A.M."/>
            <person name="Nettleton D."/>
            <person name="Nguyen J."/>
            <person name="Penning B.W."/>
            <person name="Ponnala L."/>
            <person name="Schneider K.L."/>
            <person name="Schwartz D.C."/>
            <person name="Sharma A."/>
            <person name="Soderlund C."/>
            <person name="Springer N.M."/>
            <person name="Sun Q."/>
            <person name="Wang H."/>
            <person name="Waterman M."/>
            <person name="Westerman R."/>
            <person name="Wolfgruber T.K."/>
            <person name="Yang L."/>
            <person name="Yu Y."/>
            <person name="Zhang L."/>
            <person name="Zhou S."/>
            <person name="Zhu Q."/>
            <person name="Bennetzen J.L."/>
            <person name="Dawe R.K."/>
            <person name="Jiang J."/>
            <person name="Jiang N."/>
            <person name="Presting G.G."/>
            <person name="Wessler S.R."/>
            <person name="Aluru S."/>
            <person name="Martienssen R.A."/>
            <person name="Clifton S.W."/>
            <person name="McCombie W.R."/>
            <person name="Wing R.A."/>
            <person name="Wilson R.K."/>
        </authorList>
    </citation>
    <scope>NUCLEOTIDE SEQUENCE [LARGE SCALE GENOMIC DNA]</scope>
    <source>
        <strain evidence="5">cv. B73</strain>
    </source>
</reference>
<dbReference type="EnsemblPlants" id="Zm00001eb287050_T001">
    <property type="protein sequence ID" value="Zm00001eb287050_P001"/>
    <property type="gene ID" value="Zm00001eb287050"/>
</dbReference>
<dbReference type="GO" id="GO:0003682">
    <property type="term" value="F:chromatin binding"/>
    <property type="evidence" value="ECO:0007669"/>
    <property type="project" value="InterPro"/>
</dbReference>
<dbReference type="EMBL" id="CM000782">
    <property type="protein sequence ID" value="AQK85571.1"/>
    <property type="molecule type" value="Genomic_DNA"/>
</dbReference>
<dbReference type="PANTHER" id="PTHR36384">
    <property type="entry name" value="SAWADEE PROTEIN"/>
    <property type="match status" value="1"/>
</dbReference>
<organism evidence="2">
    <name type="scientific">Zea mays</name>
    <name type="common">Maize</name>
    <dbReference type="NCBI Taxonomy" id="4577"/>
    <lineage>
        <taxon>Eukaryota</taxon>
        <taxon>Viridiplantae</taxon>
        <taxon>Streptophyta</taxon>
        <taxon>Embryophyta</taxon>
        <taxon>Tracheophyta</taxon>
        <taxon>Spermatophyta</taxon>
        <taxon>Magnoliopsida</taxon>
        <taxon>Liliopsida</taxon>
        <taxon>Poales</taxon>
        <taxon>Poaceae</taxon>
        <taxon>PACMAD clade</taxon>
        <taxon>Panicoideae</taxon>
        <taxon>Andropogonodae</taxon>
        <taxon>Andropogoneae</taxon>
        <taxon>Tripsacinae</taxon>
        <taxon>Zea</taxon>
    </lineage>
</organism>
<dbReference type="Gramene" id="Zm00001eb287050_T003">
    <property type="protein sequence ID" value="Zm00001eb287050_P003"/>
    <property type="gene ID" value="Zm00001eb287050"/>
</dbReference>